<gene>
    <name evidence="2" type="ORF">HNQ60_004780</name>
</gene>
<organism evidence="2 3">
    <name type="scientific">Povalibacter uvarum</name>
    <dbReference type="NCBI Taxonomy" id="732238"/>
    <lineage>
        <taxon>Bacteria</taxon>
        <taxon>Pseudomonadati</taxon>
        <taxon>Pseudomonadota</taxon>
        <taxon>Gammaproteobacteria</taxon>
        <taxon>Steroidobacterales</taxon>
        <taxon>Steroidobacteraceae</taxon>
        <taxon>Povalibacter</taxon>
    </lineage>
</organism>
<dbReference type="InterPro" id="IPR010239">
    <property type="entry name" value="CHP02001"/>
</dbReference>
<dbReference type="NCBIfam" id="TIGR02001">
    <property type="entry name" value="gcw_chp"/>
    <property type="match status" value="1"/>
</dbReference>
<dbReference type="AlphaFoldDB" id="A0A841HUE2"/>
<dbReference type="Proteomes" id="UP000588068">
    <property type="component" value="Unassembled WGS sequence"/>
</dbReference>
<comment type="caution">
    <text evidence="2">The sequence shown here is derived from an EMBL/GenBank/DDBJ whole genome shotgun (WGS) entry which is preliminary data.</text>
</comment>
<evidence type="ECO:0000256" key="1">
    <source>
        <dbReference type="SAM" id="SignalP"/>
    </source>
</evidence>
<feature type="chain" id="PRO_5032949048" evidence="1">
    <location>
        <begin position="27"/>
        <end position="241"/>
    </location>
</feature>
<sequence length="241" mass="26474">MRSSTANRRALASLWLCACIPAAATAGDFGGSIGVTSDYFYRGVSQSQGNPALQADLHYRSGGWSAGVWSSRADMDRDEGPASEIDLYIRRDWTLGNNWDVGVALTHYTYPDDPRTYSYDYDEVIATAGYRSRLFGTIAFSPNYTGHAQGRWAFNESATSYELTAVQPLAGKLSASAGLGYYDLPASLDANYWFWNVGVACSFGRALLSVAYIDTDRPRESGYGYETVPDGQWTGSLAWRF</sequence>
<accession>A0A841HUE2</accession>
<dbReference type="EMBL" id="JACHHZ010000006">
    <property type="protein sequence ID" value="MBB6095889.1"/>
    <property type="molecule type" value="Genomic_DNA"/>
</dbReference>
<dbReference type="Pfam" id="PF09694">
    <property type="entry name" value="Gcw_chp"/>
    <property type="match status" value="1"/>
</dbReference>
<keyword evidence="1" id="KW-0732">Signal</keyword>
<evidence type="ECO:0000313" key="3">
    <source>
        <dbReference type="Proteomes" id="UP000588068"/>
    </source>
</evidence>
<proteinExistence type="predicted"/>
<name>A0A841HUE2_9GAMM</name>
<feature type="signal peptide" evidence="1">
    <location>
        <begin position="1"/>
        <end position="26"/>
    </location>
</feature>
<reference evidence="2 3" key="1">
    <citation type="submission" date="2020-08" db="EMBL/GenBank/DDBJ databases">
        <title>Genomic Encyclopedia of Type Strains, Phase IV (KMG-IV): sequencing the most valuable type-strain genomes for metagenomic binning, comparative biology and taxonomic classification.</title>
        <authorList>
            <person name="Goeker M."/>
        </authorList>
    </citation>
    <scope>NUCLEOTIDE SEQUENCE [LARGE SCALE GENOMIC DNA]</scope>
    <source>
        <strain evidence="2 3">DSM 26723</strain>
    </source>
</reference>
<dbReference type="RefSeq" id="WP_184335276.1">
    <property type="nucleotide sequence ID" value="NZ_JACHHZ010000006.1"/>
</dbReference>
<evidence type="ECO:0000313" key="2">
    <source>
        <dbReference type="EMBL" id="MBB6095889.1"/>
    </source>
</evidence>
<protein>
    <submittedName>
        <fullName evidence="2">Uncharacterized protein (TIGR02001 family)</fullName>
    </submittedName>
</protein>
<keyword evidence="3" id="KW-1185">Reference proteome</keyword>